<keyword evidence="2" id="KW-0547">Nucleotide-binding</keyword>
<feature type="domain" description="ABC transporter" evidence="4">
    <location>
        <begin position="31"/>
        <end position="241"/>
    </location>
</feature>
<evidence type="ECO:0000256" key="1">
    <source>
        <dbReference type="ARBA" id="ARBA00022448"/>
    </source>
</evidence>
<name>A0A3B0TWC1_9ZZZZ</name>
<dbReference type="AlphaFoldDB" id="A0A3B0TWC1"/>
<dbReference type="InterPro" id="IPR003593">
    <property type="entry name" value="AAA+_ATPase"/>
</dbReference>
<accession>A0A3B0TWC1</accession>
<reference evidence="5" key="1">
    <citation type="submission" date="2018-06" db="EMBL/GenBank/DDBJ databases">
        <authorList>
            <person name="Zhirakovskaya E."/>
        </authorList>
    </citation>
    <scope>NUCLEOTIDE SEQUENCE</scope>
</reference>
<dbReference type="EMBL" id="UOEQ01000409">
    <property type="protein sequence ID" value="VAW22308.1"/>
    <property type="molecule type" value="Genomic_DNA"/>
</dbReference>
<dbReference type="Pfam" id="PF00005">
    <property type="entry name" value="ABC_tran"/>
    <property type="match status" value="1"/>
</dbReference>
<evidence type="ECO:0000259" key="4">
    <source>
        <dbReference type="PROSITE" id="PS50893"/>
    </source>
</evidence>
<dbReference type="InterPro" id="IPR017871">
    <property type="entry name" value="ABC_transporter-like_CS"/>
</dbReference>
<dbReference type="SUPFAM" id="SSF52540">
    <property type="entry name" value="P-loop containing nucleoside triphosphate hydrolases"/>
    <property type="match status" value="1"/>
</dbReference>
<dbReference type="GO" id="GO:0005524">
    <property type="term" value="F:ATP binding"/>
    <property type="evidence" value="ECO:0007669"/>
    <property type="project" value="UniProtKB-KW"/>
</dbReference>
<keyword evidence="3 5" id="KW-0067">ATP-binding</keyword>
<dbReference type="PROSITE" id="PS50893">
    <property type="entry name" value="ABC_TRANSPORTER_2"/>
    <property type="match status" value="1"/>
</dbReference>
<keyword evidence="1" id="KW-0813">Transport</keyword>
<evidence type="ECO:0000313" key="5">
    <source>
        <dbReference type="EMBL" id="VAW22308.1"/>
    </source>
</evidence>
<organism evidence="5">
    <name type="scientific">hydrothermal vent metagenome</name>
    <dbReference type="NCBI Taxonomy" id="652676"/>
    <lineage>
        <taxon>unclassified sequences</taxon>
        <taxon>metagenomes</taxon>
        <taxon>ecological metagenomes</taxon>
    </lineage>
</organism>
<dbReference type="Gene3D" id="3.40.50.300">
    <property type="entry name" value="P-loop containing nucleotide triphosphate hydrolases"/>
    <property type="match status" value="1"/>
</dbReference>
<dbReference type="SMART" id="SM00382">
    <property type="entry name" value="AAA"/>
    <property type="match status" value="1"/>
</dbReference>
<sequence length="241" mass="26167">MEQQAGVTPHQNGSIIMQTNDEIMQTNDEIIQTNDGLVFQNVKILHDNKPLMGMDAAIKPGEVLTLMGPSGSGKSTIISAIAGFLPAAFSCTGNILLNGNNIASLPPQQRKIGVLFQDTLLFPHFSVLQNILFALPPGGSMTTRCDRALSLLDDISMVEFADRDTDTLSGGQKSRVALVRVIASMPNALLLDEPFSKLDANMRDSMRQLVFEEARRKQIPTLLVTHDPEDAKAANGRILTL</sequence>
<dbReference type="InterPro" id="IPR027417">
    <property type="entry name" value="P-loop_NTPase"/>
</dbReference>
<dbReference type="GO" id="GO:0016887">
    <property type="term" value="F:ATP hydrolysis activity"/>
    <property type="evidence" value="ECO:0007669"/>
    <property type="project" value="InterPro"/>
</dbReference>
<dbReference type="PANTHER" id="PTHR42781:SF4">
    <property type="entry name" value="SPERMIDINE_PUTRESCINE IMPORT ATP-BINDING PROTEIN POTA"/>
    <property type="match status" value="1"/>
</dbReference>
<dbReference type="InterPro" id="IPR050093">
    <property type="entry name" value="ABC_SmlMolc_Importer"/>
</dbReference>
<dbReference type="PROSITE" id="PS00211">
    <property type="entry name" value="ABC_TRANSPORTER_1"/>
    <property type="match status" value="1"/>
</dbReference>
<evidence type="ECO:0000256" key="3">
    <source>
        <dbReference type="ARBA" id="ARBA00022840"/>
    </source>
</evidence>
<gene>
    <name evidence="5" type="ORF">MNBD_ALPHA11-1413</name>
</gene>
<dbReference type="PANTHER" id="PTHR42781">
    <property type="entry name" value="SPERMIDINE/PUTRESCINE IMPORT ATP-BINDING PROTEIN POTA"/>
    <property type="match status" value="1"/>
</dbReference>
<evidence type="ECO:0000256" key="2">
    <source>
        <dbReference type="ARBA" id="ARBA00022741"/>
    </source>
</evidence>
<protein>
    <submittedName>
        <fullName evidence="5">ABC transporter, ATP-binding protein YnjD</fullName>
    </submittedName>
</protein>
<proteinExistence type="predicted"/>
<dbReference type="InterPro" id="IPR003439">
    <property type="entry name" value="ABC_transporter-like_ATP-bd"/>
</dbReference>